<dbReference type="GO" id="GO:0003964">
    <property type="term" value="F:RNA-directed DNA polymerase activity"/>
    <property type="evidence" value="ECO:0007669"/>
    <property type="project" value="UniProtKB-KW"/>
</dbReference>
<keyword evidence="2" id="KW-0548">Nucleotidyltransferase</keyword>
<sequence>TKPKSLTLTGQTGLVHLQAPANGHRGFGPPGASSSGWIRGKSRAHCGRHQSTPRQQQQRVPEAKSGPDGEKTQLLKVPPTQWTEVNRSKPAKERVRQPRKRPPAIIVRTGDSTYSEVLKKLKGSTQVKAVSDGIVGLTKTRDGDLLIRTNISKESSAQMLEAIGTAMRDRTTVKELAQYQKVVVQDLDELAEPEEVIEAISRIIEAKTEEIRVVLTRESTRGLKWVAVSLQATLANKLISAGKLRVGRAAIFARQLDYLMSNIGGPRQKSRRFLSCVTTSRLLYAAPFWADKMRAGGWSKMASVHRRSQLRTACCYRTVSHETAAVVSGIPPIKLLARERSEIYQGLDKQSARRNLIAKWQEEWANDLANGRWTFKLIGQFDKWLSRGHGEVTFHIAQVLTGHGCFGSYLHRFHLQDTDICAQCGYTPDDVEHGVFHCDAWENWRRQTCGDIGVPEIRPDNLIELMLSSPTRWKIM</sequence>
<gene>
    <name evidence="2" type="ORF">FWK35_00035292</name>
</gene>
<feature type="compositionally biased region" description="Polar residues" evidence="1">
    <location>
        <begin position="49"/>
        <end position="59"/>
    </location>
</feature>
<dbReference type="Proteomes" id="UP000478052">
    <property type="component" value="Unassembled WGS sequence"/>
</dbReference>
<evidence type="ECO:0000313" key="3">
    <source>
        <dbReference type="Proteomes" id="UP000478052"/>
    </source>
</evidence>
<reference evidence="2 3" key="1">
    <citation type="submission" date="2019-08" db="EMBL/GenBank/DDBJ databases">
        <title>Whole genome of Aphis craccivora.</title>
        <authorList>
            <person name="Voronova N.V."/>
            <person name="Shulinski R.S."/>
            <person name="Bandarenka Y.V."/>
            <person name="Zhorov D.G."/>
            <person name="Warner D."/>
        </authorList>
    </citation>
    <scope>NUCLEOTIDE SEQUENCE [LARGE SCALE GENOMIC DNA]</scope>
    <source>
        <strain evidence="2">180601</strain>
        <tissue evidence="2">Whole Body</tissue>
    </source>
</reference>
<name>A0A6G0VKU3_APHCR</name>
<feature type="compositionally biased region" description="Basic and acidic residues" evidence="1">
    <location>
        <begin position="61"/>
        <end position="73"/>
    </location>
</feature>
<organism evidence="2 3">
    <name type="scientific">Aphis craccivora</name>
    <name type="common">Cowpea aphid</name>
    <dbReference type="NCBI Taxonomy" id="307492"/>
    <lineage>
        <taxon>Eukaryota</taxon>
        <taxon>Metazoa</taxon>
        <taxon>Ecdysozoa</taxon>
        <taxon>Arthropoda</taxon>
        <taxon>Hexapoda</taxon>
        <taxon>Insecta</taxon>
        <taxon>Pterygota</taxon>
        <taxon>Neoptera</taxon>
        <taxon>Paraneoptera</taxon>
        <taxon>Hemiptera</taxon>
        <taxon>Sternorrhyncha</taxon>
        <taxon>Aphidomorpha</taxon>
        <taxon>Aphidoidea</taxon>
        <taxon>Aphididae</taxon>
        <taxon>Aphidini</taxon>
        <taxon>Aphis</taxon>
        <taxon>Aphis</taxon>
    </lineage>
</organism>
<dbReference type="AlphaFoldDB" id="A0A6G0VKU3"/>
<keyword evidence="2" id="KW-0695">RNA-directed DNA polymerase</keyword>
<protein>
    <submittedName>
        <fullName evidence="2">Reverse transcriptase domain-containing protein</fullName>
    </submittedName>
</protein>
<feature type="non-terminal residue" evidence="2">
    <location>
        <position position="1"/>
    </location>
</feature>
<feature type="region of interest" description="Disordered" evidence="1">
    <location>
        <begin position="1"/>
        <end position="100"/>
    </location>
</feature>
<feature type="non-terminal residue" evidence="2">
    <location>
        <position position="476"/>
    </location>
</feature>
<dbReference type="EMBL" id="VUJU01015418">
    <property type="protein sequence ID" value="KAF0694045.1"/>
    <property type="molecule type" value="Genomic_DNA"/>
</dbReference>
<comment type="caution">
    <text evidence="2">The sequence shown here is derived from an EMBL/GenBank/DDBJ whole genome shotgun (WGS) entry which is preliminary data.</text>
</comment>
<keyword evidence="2" id="KW-0808">Transferase</keyword>
<evidence type="ECO:0000256" key="1">
    <source>
        <dbReference type="SAM" id="MobiDB-lite"/>
    </source>
</evidence>
<proteinExistence type="predicted"/>
<dbReference type="OrthoDB" id="6625973at2759"/>
<feature type="compositionally biased region" description="Basic and acidic residues" evidence="1">
    <location>
        <begin position="86"/>
        <end position="96"/>
    </location>
</feature>
<feature type="compositionally biased region" description="Polar residues" evidence="1">
    <location>
        <begin position="1"/>
        <end position="12"/>
    </location>
</feature>
<accession>A0A6G0VKU3</accession>
<keyword evidence="3" id="KW-1185">Reference proteome</keyword>
<evidence type="ECO:0000313" key="2">
    <source>
        <dbReference type="EMBL" id="KAF0694045.1"/>
    </source>
</evidence>